<keyword evidence="6" id="KW-0297">G-protein coupled receptor</keyword>
<feature type="transmembrane region" description="Helical" evidence="10">
    <location>
        <begin position="267"/>
        <end position="287"/>
    </location>
</feature>
<keyword evidence="8 11" id="KW-0675">Receptor</keyword>
<name>A0ABR1FDK3_9ASCO</name>
<gene>
    <name evidence="11" type="ORF">BZA70DRAFT_30433</name>
</gene>
<reference evidence="11 12" key="1">
    <citation type="submission" date="2024-03" db="EMBL/GenBank/DDBJ databases">
        <title>Genome-scale model development and genomic sequencing of the oleaginous clade Lipomyces.</title>
        <authorList>
            <consortium name="Lawrence Berkeley National Laboratory"/>
            <person name="Czajka J.J."/>
            <person name="Han Y."/>
            <person name="Kim J."/>
            <person name="Mondo S.J."/>
            <person name="Hofstad B.A."/>
            <person name="Robles A."/>
            <person name="Haridas S."/>
            <person name="Riley R."/>
            <person name="LaButti K."/>
            <person name="Pangilinan J."/>
            <person name="Andreopoulos W."/>
            <person name="Lipzen A."/>
            <person name="Yan J."/>
            <person name="Wang M."/>
            <person name="Ng V."/>
            <person name="Grigoriev I.V."/>
            <person name="Spatafora J.W."/>
            <person name="Magnuson J.K."/>
            <person name="Baker S.E."/>
            <person name="Pomraning K.R."/>
        </authorList>
    </citation>
    <scope>NUCLEOTIDE SEQUENCE [LARGE SCALE GENOMIC DNA]</scope>
    <source>
        <strain evidence="11 12">Phaff 52-87</strain>
    </source>
</reference>
<evidence type="ECO:0000256" key="4">
    <source>
        <dbReference type="ARBA" id="ARBA00022692"/>
    </source>
</evidence>
<evidence type="ECO:0000256" key="2">
    <source>
        <dbReference type="ARBA" id="ARBA00011085"/>
    </source>
</evidence>
<evidence type="ECO:0000256" key="9">
    <source>
        <dbReference type="ARBA" id="ARBA00023224"/>
    </source>
</evidence>
<keyword evidence="3" id="KW-0589">Pheromone response</keyword>
<protein>
    <submittedName>
        <fullName evidence="11">Pheromone A receptor-domain-containing protein</fullName>
    </submittedName>
</protein>
<dbReference type="Proteomes" id="UP001498771">
    <property type="component" value="Unassembled WGS sequence"/>
</dbReference>
<dbReference type="InterPro" id="IPR001499">
    <property type="entry name" value="GPCR_STE3"/>
</dbReference>
<feature type="transmembrane region" description="Helical" evidence="10">
    <location>
        <begin position="6"/>
        <end position="25"/>
    </location>
</feature>
<keyword evidence="5 10" id="KW-1133">Transmembrane helix</keyword>
<feature type="transmembrane region" description="Helical" evidence="10">
    <location>
        <begin position="114"/>
        <end position="135"/>
    </location>
</feature>
<feature type="transmembrane region" description="Helical" evidence="10">
    <location>
        <begin position="74"/>
        <end position="93"/>
    </location>
</feature>
<dbReference type="PANTHER" id="PTHR28097">
    <property type="entry name" value="PHEROMONE A FACTOR RECEPTOR"/>
    <property type="match status" value="1"/>
</dbReference>
<dbReference type="Pfam" id="PF02076">
    <property type="entry name" value="STE3"/>
    <property type="match status" value="1"/>
</dbReference>
<keyword evidence="4 10" id="KW-0812">Transmembrane</keyword>
<dbReference type="PRINTS" id="PR00899">
    <property type="entry name" value="GPCRSTE3"/>
</dbReference>
<keyword evidence="12" id="KW-1185">Reference proteome</keyword>
<comment type="subcellular location">
    <subcellularLocation>
        <location evidence="1">Membrane</location>
        <topology evidence="1">Multi-pass membrane protein</topology>
    </subcellularLocation>
</comment>
<feature type="transmembrane region" description="Helical" evidence="10">
    <location>
        <begin position="163"/>
        <end position="185"/>
    </location>
</feature>
<evidence type="ECO:0000313" key="12">
    <source>
        <dbReference type="Proteomes" id="UP001498771"/>
    </source>
</evidence>
<comment type="similarity">
    <text evidence="2">Belongs to the G-protein coupled receptor 4 family.</text>
</comment>
<dbReference type="EMBL" id="JBBJBU010000001">
    <property type="protein sequence ID" value="KAK7207935.1"/>
    <property type="molecule type" value="Genomic_DNA"/>
</dbReference>
<proteinExistence type="inferred from homology"/>
<evidence type="ECO:0000313" key="11">
    <source>
        <dbReference type="EMBL" id="KAK7207935.1"/>
    </source>
</evidence>
<feature type="transmembrane region" description="Helical" evidence="10">
    <location>
        <begin position="206"/>
        <end position="230"/>
    </location>
</feature>
<sequence>MIYVPLFVTSLISLMMCVAPLFWHISQQNTAVLFLIGWTVLGNLCVFMNSIPWGNPDVTTYWDGRVFCDLLTRLQLMASMGTTASLTTISRNLSRIMSGQTSLAPTPSEKRYELCIQLFYSLFLPAVQLPLYYIYQYNRYFVLQYTGCSSSADASYVDLLLSILWSPILLLTATYYSVVTLFYYVKRRREISSVLRTSYSGFTTARFARLLFFSLSIIIVALPLSLYVLALNLNNGIRGFSWSFNHAPEIRDMIVILPYDKPRFEFYLYPILAFFLFAYFGLGADALNMYRRFLSRAGLGKLFPNSQWLNRGTVSTSGTYVSQGSVTDSSNAKNSNNVTMTTSTLYGGTNNEVSHYDWSSPFNDDLDVDLEKHAASDVAIVAGERFQSVSESTESDDISFSNAAGYPEEGVVRVKYEVRVEK</sequence>
<evidence type="ECO:0000256" key="5">
    <source>
        <dbReference type="ARBA" id="ARBA00022989"/>
    </source>
</evidence>
<dbReference type="CDD" id="cd14966">
    <property type="entry name" value="7tmD_STE3"/>
    <property type="match status" value="1"/>
</dbReference>
<accession>A0ABR1FDK3</accession>
<evidence type="ECO:0000256" key="10">
    <source>
        <dbReference type="SAM" id="Phobius"/>
    </source>
</evidence>
<feature type="transmembrane region" description="Helical" evidence="10">
    <location>
        <begin position="32"/>
        <end position="54"/>
    </location>
</feature>
<dbReference type="PANTHER" id="PTHR28097:SF1">
    <property type="entry name" value="PHEROMONE A FACTOR RECEPTOR"/>
    <property type="match status" value="1"/>
</dbReference>
<organism evidence="11 12">
    <name type="scientific">Myxozyma melibiosi</name>
    <dbReference type="NCBI Taxonomy" id="54550"/>
    <lineage>
        <taxon>Eukaryota</taxon>
        <taxon>Fungi</taxon>
        <taxon>Dikarya</taxon>
        <taxon>Ascomycota</taxon>
        <taxon>Saccharomycotina</taxon>
        <taxon>Lipomycetes</taxon>
        <taxon>Lipomycetales</taxon>
        <taxon>Lipomycetaceae</taxon>
        <taxon>Myxozyma</taxon>
    </lineage>
</organism>
<evidence type="ECO:0000256" key="3">
    <source>
        <dbReference type="ARBA" id="ARBA00022507"/>
    </source>
</evidence>
<evidence type="ECO:0000256" key="7">
    <source>
        <dbReference type="ARBA" id="ARBA00023136"/>
    </source>
</evidence>
<evidence type="ECO:0000256" key="1">
    <source>
        <dbReference type="ARBA" id="ARBA00004141"/>
    </source>
</evidence>
<comment type="caution">
    <text evidence="11">The sequence shown here is derived from an EMBL/GenBank/DDBJ whole genome shotgun (WGS) entry which is preliminary data.</text>
</comment>
<dbReference type="RefSeq" id="XP_064770968.1">
    <property type="nucleotide sequence ID" value="XM_064914771.1"/>
</dbReference>
<dbReference type="GeneID" id="90040283"/>
<keyword evidence="7 10" id="KW-0472">Membrane</keyword>
<keyword evidence="9" id="KW-0807">Transducer</keyword>
<evidence type="ECO:0000256" key="6">
    <source>
        <dbReference type="ARBA" id="ARBA00023040"/>
    </source>
</evidence>
<evidence type="ECO:0000256" key="8">
    <source>
        <dbReference type="ARBA" id="ARBA00023170"/>
    </source>
</evidence>